<feature type="non-terminal residue" evidence="1">
    <location>
        <position position="137"/>
    </location>
</feature>
<proteinExistence type="predicted"/>
<evidence type="ECO:0000313" key="1">
    <source>
        <dbReference type="EMBL" id="PON69513.1"/>
    </source>
</evidence>
<evidence type="ECO:0000313" key="2">
    <source>
        <dbReference type="Proteomes" id="UP000237000"/>
    </source>
</evidence>
<dbReference type="EMBL" id="JXTC01000288">
    <property type="protein sequence ID" value="PON69513.1"/>
    <property type="molecule type" value="Genomic_DNA"/>
</dbReference>
<protein>
    <submittedName>
        <fullName evidence="1">Uncharacterized protein</fullName>
    </submittedName>
</protein>
<dbReference type="AlphaFoldDB" id="A0A2P5D877"/>
<organism evidence="1 2">
    <name type="scientific">Trema orientale</name>
    <name type="common">Charcoal tree</name>
    <name type="synonym">Celtis orientalis</name>
    <dbReference type="NCBI Taxonomy" id="63057"/>
    <lineage>
        <taxon>Eukaryota</taxon>
        <taxon>Viridiplantae</taxon>
        <taxon>Streptophyta</taxon>
        <taxon>Embryophyta</taxon>
        <taxon>Tracheophyta</taxon>
        <taxon>Spermatophyta</taxon>
        <taxon>Magnoliopsida</taxon>
        <taxon>eudicotyledons</taxon>
        <taxon>Gunneridae</taxon>
        <taxon>Pentapetalae</taxon>
        <taxon>rosids</taxon>
        <taxon>fabids</taxon>
        <taxon>Rosales</taxon>
        <taxon>Cannabaceae</taxon>
        <taxon>Trema</taxon>
    </lineage>
</organism>
<gene>
    <name evidence="1" type="ORF">TorRG33x02_259390</name>
</gene>
<dbReference type="InParanoid" id="A0A2P5D877"/>
<reference evidence="2" key="1">
    <citation type="submission" date="2016-06" db="EMBL/GenBank/DDBJ databases">
        <title>Parallel loss of symbiosis genes in relatives of nitrogen-fixing non-legume Parasponia.</title>
        <authorList>
            <person name="Van Velzen R."/>
            <person name="Holmer R."/>
            <person name="Bu F."/>
            <person name="Rutten L."/>
            <person name="Van Zeijl A."/>
            <person name="Liu W."/>
            <person name="Santuari L."/>
            <person name="Cao Q."/>
            <person name="Sharma T."/>
            <person name="Shen D."/>
            <person name="Roswanjaya Y."/>
            <person name="Wardhani T."/>
            <person name="Kalhor M.S."/>
            <person name="Jansen J."/>
            <person name="Van den Hoogen J."/>
            <person name="Gungor B."/>
            <person name="Hartog M."/>
            <person name="Hontelez J."/>
            <person name="Verver J."/>
            <person name="Yang W.-C."/>
            <person name="Schijlen E."/>
            <person name="Repin R."/>
            <person name="Schilthuizen M."/>
            <person name="Schranz E."/>
            <person name="Heidstra R."/>
            <person name="Miyata K."/>
            <person name="Fedorova E."/>
            <person name="Kohlen W."/>
            <person name="Bisseling T."/>
            <person name="Smit S."/>
            <person name="Geurts R."/>
        </authorList>
    </citation>
    <scope>NUCLEOTIDE SEQUENCE [LARGE SCALE GENOMIC DNA]</scope>
    <source>
        <strain evidence="2">cv. RG33-2</strain>
    </source>
</reference>
<accession>A0A2P5D877</accession>
<dbReference type="Proteomes" id="UP000237000">
    <property type="component" value="Unassembled WGS sequence"/>
</dbReference>
<keyword evidence="2" id="KW-1185">Reference proteome</keyword>
<sequence length="137" mass="15652">MTQFFWGVDSHLKEQKEAVDGCSACLLLRCQLAIDSFNDILEGQLLFMLIFVSEREAGDNLTRLFLTASLQQFVAFDYDWILVIFIDYLALPPSPRRLLISHSLKFKFQNLISVSPSQSTPLMSRQRVLLPGTAECY</sequence>
<name>A0A2P5D877_TREOI</name>
<comment type="caution">
    <text evidence="1">The sequence shown here is derived from an EMBL/GenBank/DDBJ whole genome shotgun (WGS) entry which is preliminary data.</text>
</comment>